<protein>
    <submittedName>
        <fullName evidence="2">Uncharacterized protein</fullName>
    </submittedName>
</protein>
<evidence type="ECO:0000313" key="2">
    <source>
        <dbReference type="EMBL" id="ADV60730.1"/>
    </source>
</evidence>
<gene>
    <name evidence="2" type="ordered locus">Isop_0133</name>
</gene>
<reference evidence="2 3" key="2">
    <citation type="journal article" date="2011" name="Stand. Genomic Sci.">
        <title>Complete genome sequence of Isosphaera pallida type strain (IS1B).</title>
        <authorList>
            <consortium name="US DOE Joint Genome Institute (JGI-PGF)"/>
            <person name="Goker M."/>
            <person name="Cleland D."/>
            <person name="Saunders E."/>
            <person name="Lapidus A."/>
            <person name="Nolan M."/>
            <person name="Lucas S."/>
            <person name="Hammon N."/>
            <person name="Deshpande S."/>
            <person name="Cheng J.F."/>
            <person name="Tapia R."/>
            <person name="Han C."/>
            <person name="Goodwin L."/>
            <person name="Pitluck S."/>
            <person name="Liolios K."/>
            <person name="Pagani I."/>
            <person name="Ivanova N."/>
            <person name="Mavromatis K."/>
            <person name="Pati A."/>
            <person name="Chen A."/>
            <person name="Palaniappan K."/>
            <person name="Land M."/>
            <person name="Hauser L."/>
            <person name="Chang Y.J."/>
            <person name="Jeffries C.D."/>
            <person name="Detter J.C."/>
            <person name="Beck B."/>
            <person name="Woyke T."/>
            <person name="Bristow J."/>
            <person name="Eisen J.A."/>
            <person name="Markowitz V."/>
            <person name="Hugenholtz P."/>
            <person name="Kyrpides N.C."/>
            <person name="Klenk H.P."/>
        </authorList>
    </citation>
    <scope>NUCLEOTIDE SEQUENCE [LARGE SCALE GENOMIC DNA]</scope>
    <source>
        <strain evidence="3">ATCC 43644 / DSM 9630 / IS1B</strain>
    </source>
</reference>
<organism evidence="2 3">
    <name type="scientific">Isosphaera pallida (strain ATCC 43644 / DSM 9630 / IS1B)</name>
    <dbReference type="NCBI Taxonomy" id="575540"/>
    <lineage>
        <taxon>Bacteria</taxon>
        <taxon>Pseudomonadati</taxon>
        <taxon>Planctomycetota</taxon>
        <taxon>Planctomycetia</taxon>
        <taxon>Isosphaerales</taxon>
        <taxon>Isosphaeraceae</taxon>
        <taxon>Isosphaera</taxon>
    </lineage>
</organism>
<accession>E8R635</accession>
<dbReference type="RefSeq" id="WP_013563019.1">
    <property type="nucleotide sequence ID" value="NC_014962.1"/>
</dbReference>
<dbReference type="InParanoid" id="E8R635"/>
<evidence type="ECO:0000256" key="1">
    <source>
        <dbReference type="SAM" id="MobiDB-lite"/>
    </source>
</evidence>
<dbReference type="eggNOG" id="COG1595">
    <property type="taxonomic scope" value="Bacteria"/>
</dbReference>
<feature type="region of interest" description="Disordered" evidence="1">
    <location>
        <begin position="280"/>
        <end position="300"/>
    </location>
</feature>
<dbReference type="EMBL" id="CP002353">
    <property type="protein sequence ID" value="ADV60730.1"/>
    <property type="molecule type" value="Genomic_DNA"/>
</dbReference>
<reference key="1">
    <citation type="submission" date="2010-11" db="EMBL/GenBank/DDBJ databases">
        <title>The complete sequence of chromosome of Isophaera pallida ATCC 43644.</title>
        <authorList>
            <consortium name="US DOE Joint Genome Institute (JGI-PGF)"/>
            <person name="Lucas S."/>
            <person name="Copeland A."/>
            <person name="Lapidus A."/>
            <person name="Bruce D."/>
            <person name="Goodwin L."/>
            <person name="Pitluck S."/>
            <person name="Kyrpides N."/>
            <person name="Mavromatis K."/>
            <person name="Pagani I."/>
            <person name="Ivanova N."/>
            <person name="Saunders E."/>
            <person name="Brettin T."/>
            <person name="Detter J.C."/>
            <person name="Han C."/>
            <person name="Tapia R."/>
            <person name="Land M."/>
            <person name="Hauser L."/>
            <person name="Markowitz V."/>
            <person name="Cheng J.-F."/>
            <person name="Hugenholtz P."/>
            <person name="Woyke T."/>
            <person name="Wu D."/>
            <person name="Eisen J.A."/>
        </authorList>
    </citation>
    <scope>NUCLEOTIDE SEQUENCE</scope>
    <source>
        <strain>ATCC 43644</strain>
    </source>
</reference>
<feature type="compositionally biased region" description="Gly residues" evidence="1">
    <location>
        <begin position="1354"/>
        <end position="1363"/>
    </location>
</feature>
<feature type="region of interest" description="Disordered" evidence="1">
    <location>
        <begin position="1302"/>
        <end position="1363"/>
    </location>
</feature>
<keyword evidence="3" id="KW-1185">Reference proteome</keyword>
<proteinExistence type="predicted"/>
<name>E8R635_ISOPI</name>
<dbReference type="HOGENOM" id="CLU_266261_0_0_0"/>
<dbReference type="Proteomes" id="UP000008631">
    <property type="component" value="Chromosome"/>
</dbReference>
<feature type="region of interest" description="Disordered" evidence="1">
    <location>
        <begin position="568"/>
        <end position="599"/>
    </location>
</feature>
<feature type="compositionally biased region" description="Polar residues" evidence="1">
    <location>
        <begin position="466"/>
        <end position="477"/>
    </location>
</feature>
<feature type="compositionally biased region" description="Basic and acidic residues" evidence="1">
    <location>
        <begin position="280"/>
        <end position="293"/>
    </location>
</feature>
<sequence length="1363" mass="146359">MARSLLRTVVVGILLVALHQGYLRAYVWLEQALRPNRSGLTIETLRPSASKQEAMRLARLAFGEDHWTTPADLPWRYYNSARGYWLYAREQALSADRKTVTFSPFALIWRSEGGSTEGDPLDDPNFNLITVLAERAEVVLDQPLNAKNTGRAGGLGNRIVTARIDGDVLARDHRKTIGDPRDDLIVKMPYLEYVERDFLIRSDAPVILWDQDFQISGVNLTIELIPSVSEETGVPSGTAGFAGVNLIRLDRDVHIYARETGGDSFLPGRPRPRVRAVVAERRPVQGQEQERGGEGQSTSGGLALEVALAAESERDVLPELPLAVDSAAAKGRPGEPIPVELRCDGAMRIVPPFVVQPNRDPNRDGPAPTMAYFTRNVKVSRGFENAVDQLNCDDLTITLVPEPRLAIDPTASAATHAVLQGAALGIGQFGVGVSLAWSAHAGILATCSTAATTGLAKASPARSDSAPATRSKANSPLDSRMTASFERLTPRRVLAEGHAVWLQSQGLGLKARGTKLTYDRPGSGRPDRAVLDAGPTSRVFVEQVDLDPRDPAKIRSVATVRSRQVTILDDGSPGGPINLRAQGPGTLEEREEAGQPARRTVSWDELLELRSPAQDQRILILTGRPALYDARSGTLQARDRIVAWLQAQPRPVNAEAPVAAATRHPRDSGSFRIERLQAFNQVKLDAPGQSLMARDRLDAFFETPEAVHQVQTTTARLTGPPVDTAVGPVAARWVVQEANALANPAAGAGTQGAGRGEAAPAAAPSTWKVEAQMVWARLTARSNPTRSAARGDNAGEAAAFTPLTPTANGVVGGDGAWDLEQAFLRGGVAVRQEFPADSPQAGTGLRVEGAAVDVERKAEDRHLLKIVGDEARPVARVWNSQFDLRGPKMVVNQLKEFAYVEGAGELTTWGEGPLGGSVKAAGPVATARRAALQDDEETPAAAASSSQARPKTIRWTRLMTFEGRVVESDGVERPARARFDGGVRGDLGDADIACERLTAYLDQAVSFAGVASLLEPPGANREPRLQPRAVGEAGARPEANATPPPLQVAWVRAEGGVALTHRPMNARIGRVDQIVRASGPVIVFDRGSGAYQIEGAGMVRHHQWKIERREPTTRVEPQPDGSARTVTVAAAERSFWQATRVTFQKGMMGRVGLDSSGVGFNIRGDQPQRAEFLGDVDLIQARVETADEDLNPDAPPPDFVRLSAARMIVDTLPPPPDAPADVKQWLLMEAIGSANARTRDTSIQGATIKYDSLRSTCLVQGARGRDVLVVRQDQPGAGVSYGQSGSVLVNLKTRDVALVDPKSGDLLTRPGAPLVAPPPVTPRPDRLRDRFPRPSQRNDRERSDVGAGQRVLNGAGGNNGFLP</sequence>
<feature type="compositionally biased region" description="Basic and acidic residues" evidence="1">
    <location>
        <begin position="1323"/>
        <end position="1344"/>
    </location>
</feature>
<dbReference type="OrthoDB" id="246264at2"/>
<evidence type="ECO:0000313" key="3">
    <source>
        <dbReference type="Proteomes" id="UP000008631"/>
    </source>
</evidence>
<dbReference type="KEGG" id="ipa:Isop_0133"/>
<feature type="region of interest" description="Disordered" evidence="1">
    <location>
        <begin position="458"/>
        <end position="477"/>
    </location>
</feature>
<feature type="region of interest" description="Disordered" evidence="1">
    <location>
        <begin position="745"/>
        <end position="764"/>
    </location>
</feature>